<sequence>MLSVWVSWVAQFVRMENAAGGGRFNFAIATSPWLYDFFRGTGPETATLQIEVSPRRVLEAFGGDRYRYVRDLYAPASTPPVNQALVVVFEEIRESFNPDLILSYAQNRYIETVFHDKRHVFSEMAPLPRITGQSAFFFDPSGHQTANLLRKEASRLRNIILPKTDADEVLSLWQYNVRDRCIEAAKTRGLDQWLAGIREEGRPVALLAFQPPDWLTYEGAYETIPLDALLMRWLSDLPSEWLAVATYHPLWRLPPEMEAAIASEFPNFRSIPEELSVGASEPLLPFVEAVLTISSSVGMMGLLDGKCVLTYGRSMLDGLSARSPDELSTAPSLTPMQRAAVMAFLSNGYCHDVHDCLDRHGYMGDLWCRIINSKDPDSDCFDFSQWSPVMFGKLLGAVAT</sequence>
<dbReference type="AlphaFoldDB" id="A0A6S6PHK9"/>
<reference evidence="1 2" key="1">
    <citation type="submission" date="2020-07" db="EMBL/GenBank/DDBJ databases">
        <title>Complete Genome Sequence of an acetic acid bacterium, Acetobacter aceti JCM20276.</title>
        <authorList>
            <person name="Hirose Y."/>
            <person name="Mihara H."/>
        </authorList>
    </citation>
    <scope>NUCLEOTIDE SEQUENCE [LARGE SCALE GENOMIC DNA]</scope>
    <source>
        <strain evidence="1 2">JCM20276</strain>
    </source>
</reference>
<evidence type="ECO:0000313" key="1">
    <source>
        <dbReference type="EMBL" id="BCI66400.1"/>
    </source>
</evidence>
<proteinExistence type="predicted"/>
<dbReference type="Proteomes" id="UP000515220">
    <property type="component" value="Chromosome"/>
</dbReference>
<organism evidence="1 2">
    <name type="scientific">Acetobacter aceti</name>
    <dbReference type="NCBI Taxonomy" id="435"/>
    <lineage>
        <taxon>Bacteria</taxon>
        <taxon>Pseudomonadati</taxon>
        <taxon>Pseudomonadota</taxon>
        <taxon>Alphaproteobacteria</taxon>
        <taxon>Acetobacterales</taxon>
        <taxon>Acetobacteraceae</taxon>
        <taxon>Acetobacter</taxon>
        <taxon>Acetobacter subgen. Acetobacter</taxon>
    </lineage>
</organism>
<accession>A0A6S6PHK9</accession>
<name>A0A6S6PHK9_ACEAC</name>
<gene>
    <name evidence="1" type="ORF">AAJCM20276_10240</name>
</gene>
<dbReference type="EMBL" id="AP023326">
    <property type="protein sequence ID" value="BCI66400.1"/>
    <property type="molecule type" value="Genomic_DNA"/>
</dbReference>
<protein>
    <submittedName>
        <fullName evidence="1">Uncharacterized protein</fullName>
    </submittedName>
</protein>
<evidence type="ECO:0000313" key="2">
    <source>
        <dbReference type="Proteomes" id="UP000515220"/>
    </source>
</evidence>